<protein>
    <submittedName>
        <fullName evidence="3">Fatty acid desaturase</fullName>
        <ecNumber evidence="3">1.14.19.-</ecNumber>
    </submittedName>
</protein>
<feature type="transmembrane region" description="Helical" evidence="1">
    <location>
        <begin position="162"/>
        <end position="182"/>
    </location>
</feature>
<keyword evidence="4" id="KW-1185">Reference proteome</keyword>
<feature type="domain" description="Fatty acid desaturase" evidence="2">
    <location>
        <begin position="69"/>
        <end position="317"/>
    </location>
</feature>
<feature type="transmembrane region" description="Helical" evidence="1">
    <location>
        <begin position="203"/>
        <end position="223"/>
    </location>
</feature>
<evidence type="ECO:0000313" key="3">
    <source>
        <dbReference type="EMBL" id="WXB14261.1"/>
    </source>
</evidence>
<feature type="transmembrane region" description="Helical" evidence="1">
    <location>
        <begin position="105"/>
        <end position="123"/>
    </location>
</feature>
<dbReference type="Pfam" id="PF00487">
    <property type="entry name" value="FA_desaturase"/>
    <property type="match status" value="1"/>
</dbReference>
<keyword evidence="1" id="KW-1133">Transmembrane helix</keyword>
<gene>
    <name evidence="3" type="ORF">LZC94_41360</name>
</gene>
<dbReference type="Proteomes" id="UP001370348">
    <property type="component" value="Chromosome"/>
</dbReference>
<evidence type="ECO:0000256" key="1">
    <source>
        <dbReference type="SAM" id="Phobius"/>
    </source>
</evidence>
<sequence length="369" mass="41860">MLQLVVGNEQKPETPLEELLRRSRELEGVRLADIIPRSCFTINSARGLVGFFASYALWAAGLALIAYSPHWLLWLPASLVAGLGGWGLHCIAHDCGHGSFSSSRRFNYAIGHIALLPMLYPFHGWRHVHNLHHANTNNLEKDTDWRPVGRAMYERMPLKDKSIYFGTRSIFFWLGTAHYELISGFRTNMFPGRKEREEVRRSILFVVLVALVAFPLVVHFTGWLGLVKFVLLPWLGMHAWFSATTLMHHTSEDVPFLGGKQWTRNASKLLLTTDYKYSALLHFFTHNISIHTAHHVAPKVPFYNLPQANAALRAALPGMMREKPFSWRELYTAVRRCHLYNPQTGFYSPFGEDGGSPPLADKALDRGAS</sequence>
<keyword evidence="1" id="KW-0812">Transmembrane</keyword>
<evidence type="ECO:0000259" key="2">
    <source>
        <dbReference type="Pfam" id="PF00487"/>
    </source>
</evidence>
<dbReference type="CDD" id="cd03507">
    <property type="entry name" value="Delta12-FADS-like"/>
    <property type="match status" value="1"/>
</dbReference>
<proteinExistence type="predicted"/>
<dbReference type="RefSeq" id="WP_394823881.1">
    <property type="nucleotide sequence ID" value="NZ_CP089984.1"/>
</dbReference>
<dbReference type="GO" id="GO:0016491">
    <property type="term" value="F:oxidoreductase activity"/>
    <property type="evidence" value="ECO:0007669"/>
    <property type="project" value="UniProtKB-KW"/>
</dbReference>
<keyword evidence="1" id="KW-0472">Membrane</keyword>
<dbReference type="EMBL" id="CP089984">
    <property type="protein sequence ID" value="WXB14261.1"/>
    <property type="molecule type" value="Genomic_DNA"/>
</dbReference>
<organism evidence="3 4">
    <name type="scientific">Pendulispora albinea</name>
    <dbReference type="NCBI Taxonomy" id="2741071"/>
    <lineage>
        <taxon>Bacteria</taxon>
        <taxon>Pseudomonadati</taxon>
        <taxon>Myxococcota</taxon>
        <taxon>Myxococcia</taxon>
        <taxon>Myxococcales</taxon>
        <taxon>Sorangiineae</taxon>
        <taxon>Pendulisporaceae</taxon>
        <taxon>Pendulispora</taxon>
    </lineage>
</organism>
<reference evidence="3 4" key="1">
    <citation type="submission" date="2021-12" db="EMBL/GenBank/DDBJ databases">
        <title>Discovery of the Pendulisporaceae a myxobacterial family with distinct sporulation behavior and unique specialized metabolism.</title>
        <authorList>
            <person name="Garcia R."/>
            <person name="Popoff A."/>
            <person name="Bader C.D."/>
            <person name="Loehr J."/>
            <person name="Walesch S."/>
            <person name="Walt C."/>
            <person name="Boldt J."/>
            <person name="Bunk B."/>
            <person name="Haeckl F.J.F.P.J."/>
            <person name="Gunesch A.P."/>
            <person name="Birkelbach J."/>
            <person name="Nuebel U."/>
            <person name="Pietschmann T."/>
            <person name="Bach T."/>
            <person name="Mueller R."/>
        </authorList>
    </citation>
    <scope>NUCLEOTIDE SEQUENCE [LARGE SCALE GENOMIC DNA]</scope>
    <source>
        <strain evidence="3 4">MSr11954</strain>
    </source>
</reference>
<feature type="transmembrane region" description="Helical" evidence="1">
    <location>
        <begin position="73"/>
        <end position="93"/>
    </location>
</feature>
<feature type="transmembrane region" description="Helical" evidence="1">
    <location>
        <begin position="47"/>
        <end position="67"/>
    </location>
</feature>
<name>A0ABZ2LYS0_9BACT</name>
<dbReference type="PANTHER" id="PTHR32100">
    <property type="entry name" value="OMEGA-6 FATTY ACID DESATURASE, CHLOROPLASTIC"/>
    <property type="match status" value="1"/>
</dbReference>
<keyword evidence="3" id="KW-0560">Oxidoreductase</keyword>
<dbReference type="EC" id="1.14.19.-" evidence="3"/>
<dbReference type="InterPro" id="IPR012171">
    <property type="entry name" value="Fatty_acid_desaturase"/>
</dbReference>
<dbReference type="InterPro" id="IPR005804">
    <property type="entry name" value="FA_desaturase_dom"/>
</dbReference>
<accession>A0ABZ2LYS0</accession>
<evidence type="ECO:0000313" key="4">
    <source>
        <dbReference type="Proteomes" id="UP001370348"/>
    </source>
</evidence>